<evidence type="ECO:0000313" key="1">
    <source>
        <dbReference type="EMBL" id="KAG0647075.1"/>
    </source>
</evidence>
<dbReference type="GO" id="GO:0042256">
    <property type="term" value="P:cytosolic ribosome assembly"/>
    <property type="evidence" value="ECO:0007669"/>
    <property type="project" value="TreeGrafter"/>
</dbReference>
<dbReference type="Proteomes" id="UP000785200">
    <property type="component" value="Unassembled WGS sequence"/>
</dbReference>
<dbReference type="InterPro" id="IPR003428">
    <property type="entry name" value="MAM33"/>
</dbReference>
<evidence type="ECO:0000313" key="2">
    <source>
        <dbReference type="Proteomes" id="UP000785200"/>
    </source>
</evidence>
<dbReference type="GO" id="GO:0005759">
    <property type="term" value="C:mitochondrial matrix"/>
    <property type="evidence" value="ECO:0007669"/>
    <property type="project" value="InterPro"/>
</dbReference>
<dbReference type="FunFam" id="3.10.280.10:FF:000007">
    <property type="entry name" value="Regulatory protein SUAPRGA1"/>
    <property type="match status" value="1"/>
</dbReference>
<dbReference type="InterPro" id="IPR036561">
    <property type="entry name" value="MAM33_sf"/>
</dbReference>
<proteinExistence type="predicted"/>
<gene>
    <name evidence="1" type="ORF">D0Z07_7275</name>
</gene>
<sequence length="295" mass="32836">MLSIKSLARSAPRVASRLTSSAIRRPAARPISCLQSSWKPTRPQFAAAFSTSSARSSTGGESDEQLIAKLETEIQVEEEMKDEQLPTSVKDYLENGPFEIIDTPGEEDVVLTRQFGDEKITITFSIADLNNLDPEADFQDRAMSDEEHVDNINQGDEKNFKVAPEDSLENEGEDVEQDPSFPARVNIIIEKPGKGALAVETTAQDGSIVIENVYHYVDASHAHAKTAEKIAERQDLYVGPPFGNLDEELQVLLDQYLDERGVNTALAIFVPDYIDMKEQKEYLRWLSNVKDFVAA</sequence>
<dbReference type="Pfam" id="PF02330">
    <property type="entry name" value="MAM33"/>
    <property type="match status" value="1"/>
</dbReference>
<accession>A0A9P6VFP6</accession>
<dbReference type="PANTHER" id="PTHR10826:SF1">
    <property type="entry name" value="COMPLEMENT COMPONENT 1 Q SUBCOMPONENT-BINDING PROTEIN, MITOCHONDRIAL"/>
    <property type="match status" value="1"/>
</dbReference>
<name>A0A9P6VFP6_9HELO</name>
<comment type="caution">
    <text evidence="1">The sequence shown here is derived from an EMBL/GenBank/DDBJ whole genome shotgun (WGS) entry which is preliminary data.</text>
</comment>
<keyword evidence="2" id="KW-1185">Reference proteome</keyword>
<dbReference type="AlphaFoldDB" id="A0A9P6VFP6"/>
<organism evidence="1 2">
    <name type="scientific">Hyphodiscus hymeniophilus</name>
    <dbReference type="NCBI Taxonomy" id="353542"/>
    <lineage>
        <taxon>Eukaryota</taxon>
        <taxon>Fungi</taxon>
        <taxon>Dikarya</taxon>
        <taxon>Ascomycota</taxon>
        <taxon>Pezizomycotina</taxon>
        <taxon>Leotiomycetes</taxon>
        <taxon>Helotiales</taxon>
        <taxon>Hyphodiscaceae</taxon>
        <taxon>Hyphodiscus</taxon>
    </lineage>
</organism>
<dbReference type="SUPFAM" id="SSF54529">
    <property type="entry name" value="Mitochondrial glycoprotein MAM33-like"/>
    <property type="match status" value="1"/>
</dbReference>
<reference evidence="1" key="1">
    <citation type="submission" date="2019-07" db="EMBL/GenBank/DDBJ databases">
        <title>Hyphodiscus hymeniophilus genome sequencing and assembly.</title>
        <authorList>
            <person name="Kramer G."/>
            <person name="Nodwell J."/>
        </authorList>
    </citation>
    <scope>NUCLEOTIDE SEQUENCE</scope>
    <source>
        <strain evidence="1">ATCC 34498</strain>
    </source>
</reference>
<dbReference type="EMBL" id="VNKQ01000013">
    <property type="protein sequence ID" value="KAG0647075.1"/>
    <property type="molecule type" value="Genomic_DNA"/>
</dbReference>
<dbReference type="Gene3D" id="3.10.280.10">
    <property type="entry name" value="Mitochondrial glycoprotein"/>
    <property type="match status" value="1"/>
</dbReference>
<protein>
    <submittedName>
        <fullName evidence="1">Acidic protein</fullName>
    </submittedName>
</protein>
<dbReference type="PANTHER" id="PTHR10826">
    <property type="entry name" value="COMPLEMENT COMPONENT 1"/>
    <property type="match status" value="1"/>
</dbReference>
<dbReference type="OrthoDB" id="278212at2759"/>